<organism evidence="11">
    <name type="scientific">freshwater metagenome</name>
    <dbReference type="NCBI Taxonomy" id="449393"/>
    <lineage>
        <taxon>unclassified sequences</taxon>
        <taxon>metagenomes</taxon>
        <taxon>ecological metagenomes</taxon>
    </lineage>
</organism>
<comment type="similarity">
    <text evidence="1">Belongs to the class-II aminoacyl-tRNA synthetase family.</text>
</comment>
<evidence type="ECO:0000259" key="10">
    <source>
        <dbReference type="PROSITE" id="PS50862"/>
    </source>
</evidence>
<dbReference type="InterPro" id="IPR045864">
    <property type="entry name" value="aa-tRNA-synth_II/BPL/LPL"/>
</dbReference>
<evidence type="ECO:0000256" key="3">
    <source>
        <dbReference type="ARBA" id="ARBA00022598"/>
    </source>
</evidence>
<dbReference type="SUPFAM" id="SSF55681">
    <property type="entry name" value="Class II aaRS and biotin synthetases"/>
    <property type="match status" value="1"/>
</dbReference>
<sequence length="423" mass="46442">MTKFLAPKGVSEYFPPRSELFEIVRDRLISPAKRAGYSLMELPVFEDTALFERGVGESTDVVSKEMYTFEDRGGRSITLRPEGTAGAMRSVIENNLDKGQLPVKIFYSGAFFRAERPQAGRYRQFYQVGIEAIGYGDPEIDAEVIWIADNGFKSLSLSKYELQITSLGDEASRAAHRVELINFLKKLPLDEESSRRAKINPLRLFDDKRPEVIEAMQDAPLLINYLNKESTDHFEKVKRILSQLGISFTINPKMVRGLDYYTGTTFEFVHPMLGSQSGIGGGGRYDGLMSQLGGSDLSGIGFGIGVDRVLMACEAENSIVDLVKAMDLFVVPIDEIAKEFSTKLVKDLRELGFACDLAYGNRGLKGGMKAADKSGATFALVVGDDEIKSNSGNLKNMSTGENISSTLTPSALATILANSAKDL</sequence>
<dbReference type="CDD" id="cd00773">
    <property type="entry name" value="HisRS-like_core"/>
    <property type="match status" value="1"/>
</dbReference>
<keyword evidence="3" id="KW-0436">Ligase</keyword>
<dbReference type="InterPro" id="IPR004516">
    <property type="entry name" value="HisRS/HisZ"/>
</dbReference>
<evidence type="ECO:0000256" key="5">
    <source>
        <dbReference type="ARBA" id="ARBA00022840"/>
    </source>
</evidence>
<dbReference type="Pfam" id="PF03129">
    <property type="entry name" value="HGTP_anticodon"/>
    <property type="match status" value="1"/>
</dbReference>
<dbReference type="CDD" id="cd00859">
    <property type="entry name" value="HisRS_anticodon"/>
    <property type="match status" value="1"/>
</dbReference>
<dbReference type="HAMAP" id="MF_00127">
    <property type="entry name" value="His_tRNA_synth"/>
    <property type="match status" value="1"/>
</dbReference>
<evidence type="ECO:0000256" key="1">
    <source>
        <dbReference type="ARBA" id="ARBA00008226"/>
    </source>
</evidence>
<dbReference type="EMBL" id="CAEZXI010000003">
    <property type="protein sequence ID" value="CAB4676740.1"/>
    <property type="molecule type" value="Genomic_DNA"/>
</dbReference>
<keyword evidence="7" id="KW-0030">Aminoacyl-tRNA synthetase</keyword>
<dbReference type="EC" id="6.1.1.21" evidence="2"/>
<dbReference type="InterPro" id="IPR041715">
    <property type="entry name" value="HisRS-like_core"/>
</dbReference>
<dbReference type="InterPro" id="IPR015807">
    <property type="entry name" value="His-tRNA-ligase"/>
</dbReference>
<evidence type="ECO:0000256" key="4">
    <source>
        <dbReference type="ARBA" id="ARBA00022741"/>
    </source>
</evidence>
<evidence type="ECO:0000256" key="9">
    <source>
        <dbReference type="ARBA" id="ARBA00047639"/>
    </source>
</evidence>
<keyword evidence="5" id="KW-0067">ATP-binding</keyword>
<evidence type="ECO:0000313" key="11">
    <source>
        <dbReference type="EMBL" id="CAB4676740.1"/>
    </source>
</evidence>
<accession>A0A6J6MR83</accession>
<dbReference type="PANTHER" id="PTHR43707">
    <property type="entry name" value="HISTIDYL-TRNA SYNTHETASE"/>
    <property type="match status" value="1"/>
</dbReference>
<keyword evidence="6" id="KW-0648">Protein biosynthesis</keyword>
<feature type="domain" description="Aminoacyl-transfer RNA synthetases class-II family profile" evidence="10">
    <location>
        <begin position="17"/>
        <end position="332"/>
    </location>
</feature>
<dbReference type="Gene3D" id="3.40.50.800">
    <property type="entry name" value="Anticodon-binding domain"/>
    <property type="match status" value="1"/>
</dbReference>
<protein>
    <recommendedName>
        <fullName evidence="2">histidine--tRNA ligase</fullName>
        <ecNumber evidence="2">6.1.1.21</ecNumber>
    </recommendedName>
    <alternativeName>
        <fullName evidence="8">Histidyl-tRNA synthetase</fullName>
    </alternativeName>
</protein>
<dbReference type="GO" id="GO:0005737">
    <property type="term" value="C:cytoplasm"/>
    <property type="evidence" value="ECO:0007669"/>
    <property type="project" value="InterPro"/>
</dbReference>
<dbReference type="PIRSF" id="PIRSF001549">
    <property type="entry name" value="His-tRNA_synth"/>
    <property type="match status" value="1"/>
</dbReference>
<dbReference type="InterPro" id="IPR004154">
    <property type="entry name" value="Anticodon-bd"/>
</dbReference>
<dbReference type="GO" id="GO:0005524">
    <property type="term" value="F:ATP binding"/>
    <property type="evidence" value="ECO:0007669"/>
    <property type="project" value="UniProtKB-KW"/>
</dbReference>
<gene>
    <name evidence="11" type="ORF">UFOPK2362_00069</name>
</gene>
<name>A0A6J6MR83_9ZZZZ</name>
<keyword evidence="4" id="KW-0547">Nucleotide-binding</keyword>
<evidence type="ECO:0000256" key="2">
    <source>
        <dbReference type="ARBA" id="ARBA00012815"/>
    </source>
</evidence>
<dbReference type="InterPro" id="IPR033656">
    <property type="entry name" value="HisRS_anticodon"/>
</dbReference>
<dbReference type="PROSITE" id="PS50862">
    <property type="entry name" value="AA_TRNA_LIGASE_II"/>
    <property type="match status" value="1"/>
</dbReference>
<dbReference type="PANTHER" id="PTHR43707:SF1">
    <property type="entry name" value="HISTIDINE--TRNA LIGASE, MITOCHONDRIAL-RELATED"/>
    <property type="match status" value="1"/>
</dbReference>
<proteinExistence type="inferred from homology"/>
<dbReference type="InterPro" id="IPR006195">
    <property type="entry name" value="aa-tRNA-synth_II"/>
</dbReference>
<dbReference type="SUPFAM" id="SSF52954">
    <property type="entry name" value="Class II aaRS ABD-related"/>
    <property type="match status" value="1"/>
</dbReference>
<dbReference type="GO" id="GO:0006427">
    <property type="term" value="P:histidyl-tRNA aminoacylation"/>
    <property type="evidence" value="ECO:0007669"/>
    <property type="project" value="InterPro"/>
</dbReference>
<dbReference type="Gene3D" id="3.30.930.10">
    <property type="entry name" value="Bira Bifunctional Protein, Domain 2"/>
    <property type="match status" value="1"/>
</dbReference>
<evidence type="ECO:0000256" key="8">
    <source>
        <dbReference type="ARBA" id="ARBA00030619"/>
    </source>
</evidence>
<dbReference type="NCBIfam" id="TIGR00442">
    <property type="entry name" value="hisS"/>
    <property type="match status" value="1"/>
</dbReference>
<dbReference type="Pfam" id="PF13393">
    <property type="entry name" value="tRNA-synt_His"/>
    <property type="match status" value="1"/>
</dbReference>
<reference evidence="11" key="1">
    <citation type="submission" date="2020-05" db="EMBL/GenBank/DDBJ databases">
        <authorList>
            <person name="Chiriac C."/>
            <person name="Salcher M."/>
            <person name="Ghai R."/>
            <person name="Kavagutti S V."/>
        </authorList>
    </citation>
    <scope>NUCLEOTIDE SEQUENCE</scope>
</reference>
<evidence type="ECO:0000256" key="7">
    <source>
        <dbReference type="ARBA" id="ARBA00023146"/>
    </source>
</evidence>
<dbReference type="AlphaFoldDB" id="A0A6J6MR83"/>
<evidence type="ECO:0000256" key="6">
    <source>
        <dbReference type="ARBA" id="ARBA00022917"/>
    </source>
</evidence>
<dbReference type="InterPro" id="IPR036621">
    <property type="entry name" value="Anticodon-bd_dom_sf"/>
</dbReference>
<dbReference type="GO" id="GO:0004821">
    <property type="term" value="F:histidine-tRNA ligase activity"/>
    <property type="evidence" value="ECO:0007669"/>
    <property type="project" value="UniProtKB-EC"/>
</dbReference>
<comment type="catalytic activity">
    <reaction evidence="9">
        <text>tRNA(His) + L-histidine + ATP = L-histidyl-tRNA(His) + AMP + diphosphate + H(+)</text>
        <dbReference type="Rhea" id="RHEA:17313"/>
        <dbReference type="Rhea" id="RHEA-COMP:9665"/>
        <dbReference type="Rhea" id="RHEA-COMP:9689"/>
        <dbReference type="ChEBI" id="CHEBI:15378"/>
        <dbReference type="ChEBI" id="CHEBI:30616"/>
        <dbReference type="ChEBI" id="CHEBI:33019"/>
        <dbReference type="ChEBI" id="CHEBI:57595"/>
        <dbReference type="ChEBI" id="CHEBI:78442"/>
        <dbReference type="ChEBI" id="CHEBI:78527"/>
        <dbReference type="ChEBI" id="CHEBI:456215"/>
        <dbReference type="EC" id="6.1.1.21"/>
    </reaction>
</comment>